<dbReference type="SUPFAM" id="SSF53933">
    <property type="entry name" value="Microbial ribonucleases"/>
    <property type="match status" value="1"/>
</dbReference>
<evidence type="ECO:0000256" key="3">
    <source>
        <dbReference type="SAM" id="MobiDB-lite"/>
    </source>
</evidence>
<gene>
    <name evidence="5" type="ORF">ATNIH1004_000572</name>
</gene>
<dbReference type="EMBL" id="QUQM01000002">
    <property type="protein sequence ID" value="KAA8651676.1"/>
    <property type="molecule type" value="Genomic_DNA"/>
</dbReference>
<protein>
    <submittedName>
        <fullName evidence="5">Uncharacterized protein</fullName>
    </submittedName>
</protein>
<dbReference type="GeneID" id="54323274"/>
<comment type="caution">
    <text evidence="5">The sequence shown here is derived from an EMBL/GenBank/DDBJ whole genome shotgun (WGS) entry which is preliminary data.</text>
</comment>
<evidence type="ECO:0000313" key="6">
    <source>
        <dbReference type="Proteomes" id="UP000324241"/>
    </source>
</evidence>
<dbReference type="GO" id="GO:0016787">
    <property type="term" value="F:hydrolase activity"/>
    <property type="evidence" value="ECO:0007669"/>
    <property type="project" value="UniProtKB-KW"/>
</dbReference>
<proteinExistence type="predicted"/>
<evidence type="ECO:0000256" key="1">
    <source>
        <dbReference type="ARBA" id="ARBA00022722"/>
    </source>
</evidence>
<dbReference type="RefSeq" id="XP_033431037.1">
    <property type="nucleotide sequence ID" value="XM_033565280.1"/>
</dbReference>
<sequence>MLLFRFAALFGIATGLPRPDAAPDLSVIERQPPCSDGASCTLSSGPFLADTQLQGVHEKRQAYSDDVDSVTVTLHVSDSYFAGTDFRIFFAFGDAESTFGSFWSQISTIWDFKDRGVHQHNNILKVFDGPSRGDRADVKFDLKKGFGKDRVSISDLRNISLAVLPPSKDSIGEQVSADWGTVFEGGFKIQEITITAHHAALNRDFKNKQFSDLNKWLNPTKLRWVKDSGEIVWKGELELEKWLDQDQKPLSIDEPSRGEGTCPRFSGKGARIGKRQNNDNNQEEEWDVWGAFEEAQKHLEANTQVGRNRYPHRFRNYERLAIPDEFRNQPLQEFPILRGQRRYSGTESPGAMRVILAQKLSNILIILGAIVLKDCFPKSAVHNVFFSTE</sequence>
<organism evidence="5 6">
    <name type="scientific">Aspergillus tanneri</name>
    <dbReference type="NCBI Taxonomy" id="1220188"/>
    <lineage>
        <taxon>Eukaryota</taxon>
        <taxon>Fungi</taxon>
        <taxon>Dikarya</taxon>
        <taxon>Ascomycota</taxon>
        <taxon>Pezizomycotina</taxon>
        <taxon>Eurotiomycetes</taxon>
        <taxon>Eurotiomycetidae</taxon>
        <taxon>Eurotiales</taxon>
        <taxon>Aspergillaceae</taxon>
        <taxon>Aspergillus</taxon>
        <taxon>Aspergillus subgen. Circumdati</taxon>
    </lineage>
</organism>
<feature type="chain" id="PRO_5024270870" evidence="4">
    <location>
        <begin position="16"/>
        <end position="389"/>
    </location>
</feature>
<keyword evidence="2" id="KW-0378">Hydrolase</keyword>
<accession>A0A5M9N0B2</accession>
<dbReference type="GO" id="GO:0004521">
    <property type="term" value="F:RNA endonuclease activity"/>
    <property type="evidence" value="ECO:0007669"/>
    <property type="project" value="InterPro"/>
</dbReference>
<feature type="signal peptide" evidence="4">
    <location>
        <begin position="1"/>
        <end position="15"/>
    </location>
</feature>
<dbReference type="AlphaFoldDB" id="A0A5M9N0B2"/>
<dbReference type="GO" id="GO:0003723">
    <property type="term" value="F:RNA binding"/>
    <property type="evidence" value="ECO:0007669"/>
    <property type="project" value="InterPro"/>
</dbReference>
<dbReference type="InterPro" id="IPR016191">
    <property type="entry name" value="Ribonuclease/ribotoxin"/>
</dbReference>
<keyword evidence="1" id="KW-0540">Nuclease</keyword>
<keyword evidence="4" id="KW-0732">Signal</keyword>
<dbReference type="Proteomes" id="UP000324241">
    <property type="component" value="Unassembled WGS sequence"/>
</dbReference>
<feature type="region of interest" description="Disordered" evidence="3">
    <location>
        <begin position="249"/>
        <end position="281"/>
    </location>
</feature>
<evidence type="ECO:0000256" key="4">
    <source>
        <dbReference type="SAM" id="SignalP"/>
    </source>
</evidence>
<evidence type="ECO:0000313" key="5">
    <source>
        <dbReference type="EMBL" id="KAA8651676.1"/>
    </source>
</evidence>
<dbReference type="Pfam" id="PF00545">
    <property type="entry name" value="Ribonuclease"/>
    <property type="match status" value="1"/>
</dbReference>
<dbReference type="InterPro" id="IPR000026">
    <property type="entry name" value="N1-like"/>
</dbReference>
<dbReference type="VEuPathDB" id="FungiDB:EYZ11_009280"/>
<dbReference type="Gene3D" id="3.10.450.30">
    <property type="entry name" value="Microbial ribonucleases"/>
    <property type="match status" value="1"/>
</dbReference>
<reference evidence="5 6" key="1">
    <citation type="submission" date="2019-08" db="EMBL/GenBank/DDBJ databases">
        <title>The genome sequence of a newly discovered highly antifungal drug resistant Aspergillus species, Aspergillus tanneri NIH 1004.</title>
        <authorList>
            <person name="Mounaud S."/>
            <person name="Singh I."/>
            <person name="Joardar V."/>
            <person name="Pakala S."/>
            <person name="Pakala S."/>
            <person name="Venepally P."/>
            <person name="Chung J.K."/>
            <person name="Losada L."/>
            <person name="Nierman W.C."/>
        </authorList>
    </citation>
    <scope>NUCLEOTIDE SEQUENCE [LARGE SCALE GENOMIC DNA]</scope>
    <source>
        <strain evidence="5 6">NIH1004</strain>
    </source>
</reference>
<evidence type="ECO:0000256" key="2">
    <source>
        <dbReference type="ARBA" id="ARBA00022801"/>
    </source>
</evidence>
<dbReference type="OrthoDB" id="5425539at2759"/>
<name>A0A5M9N0B2_9EURO</name>